<proteinExistence type="predicted"/>
<evidence type="ECO:0000313" key="1">
    <source>
        <dbReference type="EMBL" id="CVI14613.1"/>
    </source>
</evidence>
<dbReference type="EMBL" id="FCNL01000008">
    <property type="protein sequence ID" value="CVI14613.1"/>
    <property type="molecule type" value="Genomic_DNA"/>
</dbReference>
<reference evidence="1 2" key="1">
    <citation type="submission" date="2016-01" db="EMBL/GenBank/DDBJ databases">
        <authorList>
            <person name="Regsiter A."/>
            <person name="william w."/>
        </authorList>
    </citation>
    <scope>NUCLEOTIDE SEQUENCE [LARGE SCALE GENOMIC DNA]</scope>
    <source>
        <strain evidence="1 2">B6</strain>
    </source>
</reference>
<dbReference type="Proteomes" id="UP000192074">
    <property type="component" value="Unassembled WGS sequence"/>
</dbReference>
<gene>
    <name evidence="1" type="ORF">AGR4A_Cc160001</name>
</gene>
<protein>
    <submittedName>
        <fullName evidence="1">Uncharacterized protein</fullName>
    </submittedName>
</protein>
<accession>A0A822UVD7</accession>
<name>A0A822UVD7_AGRTU</name>
<comment type="caution">
    <text evidence="1">The sequence shown here is derived from an EMBL/GenBank/DDBJ whole genome shotgun (WGS) entry which is preliminary data.</text>
</comment>
<organism evidence="1 2">
    <name type="scientific">Agrobacterium tumefaciens str. B6</name>
    <dbReference type="NCBI Taxonomy" id="1183423"/>
    <lineage>
        <taxon>Bacteria</taxon>
        <taxon>Pseudomonadati</taxon>
        <taxon>Pseudomonadota</taxon>
        <taxon>Alphaproteobacteria</taxon>
        <taxon>Hyphomicrobiales</taxon>
        <taxon>Rhizobiaceae</taxon>
        <taxon>Rhizobium/Agrobacterium group</taxon>
        <taxon>Agrobacterium</taxon>
        <taxon>Agrobacterium tumefaciens complex</taxon>
    </lineage>
</organism>
<evidence type="ECO:0000313" key="2">
    <source>
        <dbReference type="Proteomes" id="UP000192074"/>
    </source>
</evidence>
<dbReference type="AlphaFoldDB" id="A0A822UVD7"/>
<sequence length="24" mass="2881">MFSTRPTEAFLKDFDWLYGYHAKG</sequence>